<feature type="compositionally biased region" description="Basic and acidic residues" evidence="5">
    <location>
        <begin position="77"/>
        <end position="87"/>
    </location>
</feature>
<dbReference type="Proteomes" id="UP000788993">
    <property type="component" value="Unassembled WGS sequence"/>
</dbReference>
<feature type="domain" description="SANT" evidence="8">
    <location>
        <begin position="318"/>
        <end position="369"/>
    </location>
</feature>
<dbReference type="InterPro" id="IPR001005">
    <property type="entry name" value="SANT/Myb"/>
</dbReference>
<reference evidence="10" key="2">
    <citation type="submission" date="2021-01" db="EMBL/GenBank/DDBJ databases">
        <authorList>
            <person name="Schikora-Tamarit M.A."/>
        </authorList>
    </citation>
    <scope>NUCLEOTIDE SEQUENCE</scope>
    <source>
        <strain evidence="10">NCAIM Y.01608</strain>
    </source>
</reference>
<keyword evidence="3" id="KW-0804">Transcription</keyword>
<evidence type="ECO:0000313" key="10">
    <source>
        <dbReference type="EMBL" id="KAH3677835.1"/>
    </source>
</evidence>
<dbReference type="FunFam" id="1.10.10.60:FF:000014">
    <property type="entry name" value="SWI/SNF complex subunit SMARCC2 isoform C"/>
    <property type="match status" value="1"/>
</dbReference>
<dbReference type="PROSITE" id="PS51293">
    <property type="entry name" value="SANT"/>
    <property type="match status" value="1"/>
</dbReference>
<feature type="region of interest" description="Disordered" evidence="5">
    <location>
        <begin position="428"/>
        <end position="463"/>
    </location>
</feature>
<dbReference type="Pfam" id="PF00249">
    <property type="entry name" value="Myb_DNA-binding"/>
    <property type="match status" value="1"/>
</dbReference>
<evidence type="ECO:0000256" key="2">
    <source>
        <dbReference type="ARBA" id="ARBA00023125"/>
    </source>
</evidence>
<dbReference type="PANTHER" id="PTHR12802:SF41">
    <property type="entry name" value="BRAHMA ASSOCIATED PROTEIN 155 KDA"/>
    <property type="match status" value="1"/>
</dbReference>
<dbReference type="InterPro" id="IPR017884">
    <property type="entry name" value="SANT_dom"/>
</dbReference>
<dbReference type="PROSITE" id="PS50934">
    <property type="entry name" value="SWIRM"/>
    <property type="match status" value="1"/>
</dbReference>
<keyword evidence="4" id="KW-0539">Nucleus</keyword>
<dbReference type="GO" id="GO:0003677">
    <property type="term" value="F:DNA binding"/>
    <property type="evidence" value="ECO:0007669"/>
    <property type="project" value="UniProtKB-KW"/>
</dbReference>
<evidence type="ECO:0000259" key="6">
    <source>
        <dbReference type="PROSITE" id="PS50090"/>
    </source>
</evidence>
<dbReference type="SUPFAM" id="SSF46689">
    <property type="entry name" value="Homeodomain-like"/>
    <property type="match status" value="2"/>
</dbReference>
<dbReference type="InterPro" id="IPR032451">
    <property type="entry name" value="SMARCC_C"/>
</dbReference>
<dbReference type="GO" id="GO:0006338">
    <property type="term" value="P:chromatin remodeling"/>
    <property type="evidence" value="ECO:0007669"/>
    <property type="project" value="UniProtKB-ARBA"/>
</dbReference>
<dbReference type="Gene3D" id="1.10.10.60">
    <property type="entry name" value="Homeodomain-like"/>
    <property type="match status" value="1"/>
</dbReference>
<evidence type="ECO:0000256" key="3">
    <source>
        <dbReference type="ARBA" id="ARBA00023163"/>
    </source>
</evidence>
<feature type="domain" description="HTH myb-type" evidence="9">
    <location>
        <begin position="316"/>
        <end position="357"/>
    </location>
</feature>
<keyword evidence="11" id="KW-1185">Reference proteome</keyword>
<dbReference type="Gene3D" id="1.10.10.10">
    <property type="entry name" value="Winged helix-like DNA-binding domain superfamily/Winged helix DNA-binding domain"/>
    <property type="match status" value="1"/>
</dbReference>
<dbReference type="GO" id="GO:0042393">
    <property type="term" value="F:histone binding"/>
    <property type="evidence" value="ECO:0007669"/>
    <property type="project" value="TreeGrafter"/>
</dbReference>
<organism evidence="10 11">
    <name type="scientific">Ogataea polymorpha</name>
    <dbReference type="NCBI Taxonomy" id="460523"/>
    <lineage>
        <taxon>Eukaryota</taxon>
        <taxon>Fungi</taxon>
        <taxon>Dikarya</taxon>
        <taxon>Ascomycota</taxon>
        <taxon>Saccharomycotina</taxon>
        <taxon>Pichiomycetes</taxon>
        <taxon>Pichiales</taxon>
        <taxon>Pichiaceae</taxon>
        <taxon>Ogataea</taxon>
    </lineage>
</organism>
<feature type="domain" description="Myb-like" evidence="6">
    <location>
        <begin position="323"/>
        <end position="365"/>
    </location>
</feature>
<dbReference type="InterPro" id="IPR036388">
    <property type="entry name" value="WH-like_DNA-bd_sf"/>
</dbReference>
<dbReference type="PROSITE" id="PS50090">
    <property type="entry name" value="MYB_LIKE"/>
    <property type="match status" value="1"/>
</dbReference>
<evidence type="ECO:0000259" key="9">
    <source>
        <dbReference type="PROSITE" id="PS51294"/>
    </source>
</evidence>
<dbReference type="CDD" id="cd00167">
    <property type="entry name" value="SANT"/>
    <property type="match status" value="1"/>
</dbReference>
<dbReference type="InterPro" id="IPR017930">
    <property type="entry name" value="Myb_dom"/>
</dbReference>
<evidence type="ECO:0000256" key="5">
    <source>
        <dbReference type="SAM" id="MobiDB-lite"/>
    </source>
</evidence>
<evidence type="ECO:0000259" key="7">
    <source>
        <dbReference type="PROSITE" id="PS50934"/>
    </source>
</evidence>
<name>A0A9P8PUI0_9ASCO</name>
<feature type="compositionally biased region" description="Polar residues" evidence="5">
    <location>
        <begin position="63"/>
        <end position="75"/>
    </location>
</feature>
<protein>
    <submittedName>
        <fullName evidence="10">Uncharacterized protein</fullName>
    </submittedName>
</protein>
<keyword evidence="1" id="KW-0805">Transcription regulation</keyword>
<feature type="compositionally biased region" description="Basic and acidic residues" evidence="5">
    <location>
        <begin position="435"/>
        <end position="446"/>
    </location>
</feature>
<sequence>MEEKQRLSSSPGRNEQGVGLDHNETNAQQSVDGVEQVADEISHEDSEVGVNEEDEQEAEDDGTANNVDTNIISESVEQEHIGDEARKTTGSLSEVKQEPGAEGIPLPQERSAKMEENKATMGPQEQVSSDYMFTSRPQMESTISMSSLQKQTHTIVLPSYSAWFDMKKIHKIEKESLPEFFNGSNKNKTPQIYARYRNFMVNTYRLNPNEYLSFTAVRRNLVGDAGTLLRLHKFLDKWGIINYQVNPETRPVPLEPPYTGDFTVDFDTPRGLFPFESYKPPVELPDMSKVKQLLNSSNDGSAISNGEPNKRRKIIKPDINKGWSQADLEKLVEGVRQFTNEWHKIAEHVGNKSPEQCIIRFLQFPIEDEFLEKNREHLGPLKYVPNLSFSPNDNPIMSTLAFLTSIVDTDAAVAAADRAKKVMDDKLTQLLDRPGQSEETKQVKDEPQEDSNGEPDSKEAEDPLTDVKDAANTSFGLAAARSHVFANYEEREMNKAMTAIVNNELKLVELKLEKLSKLDKLFEYQKKQLSKKNDELFLDRLSFFKTANTVSSKLMQAIELLQDKSESGEKVKKLVLDARELIMKPPKKSLNVLGFESKDEERSLGEEEVKPVSYEAPQLYRYWSG</sequence>
<dbReference type="Pfam" id="PF16495">
    <property type="entry name" value="SWIRM-assoc_1"/>
    <property type="match status" value="1"/>
</dbReference>
<feature type="compositionally biased region" description="Acidic residues" evidence="5">
    <location>
        <begin position="50"/>
        <end position="62"/>
    </location>
</feature>
<accession>A0A9P8PUI0</accession>
<dbReference type="FunFam" id="1.10.10.10:FF:000020">
    <property type="entry name" value="SWI/SNF complex subunit SMARCC2 isoform c"/>
    <property type="match status" value="1"/>
</dbReference>
<evidence type="ECO:0000259" key="8">
    <source>
        <dbReference type="PROSITE" id="PS51293"/>
    </source>
</evidence>
<evidence type="ECO:0000256" key="4">
    <source>
        <dbReference type="ARBA" id="ARBA00023242"/>
    </source>
</evidence>
<dbReference type="GO" id="GO:0045893">
    <property type="term" value="P:positive regulation of DNA-templated transcription"/>
    <property type="evidence" value="ECO:0007669"/>
    <property type="project" value="TreeGrafter"/>
</dbReference>
<evidence type="ECO:0000313" key="11">
    <source>
        <dbReference type="Proteomes" id="UP000788993"/>
    </source>
</evidence>
<feature type="domain" description="SWIRM" evidence="7">
    <location>
        <begin position="155"/>
        <end position="252"/>
    </location>
</feature>
<dbReference type="AlphaFoldDB" id="A0A9P8PUI0"/>
<dbReference type="SMART" id="SM00717">
    <property type="entry name" value="SANT"/>
    <property type="match status" value="1"/>
</dbReference>
<feature type="region of interest" description="Disordered" evidence="5">
    <location>
        <begin position="1"/>
        <end position="124"/>
    </location>
</feature>
<keyword evidence="2" id="KW-0238">DNA-binding</keyword>
<dbReference type="PROSITE" id="PS51294">
    <property type="entry name" value="HTH_MYB"/>
    <property type="match status" value="1"/>
</dbReference>
<gene>
    <name evidence="10" type="ORF">OGATHE_000489</name>
</gene>
<proteinExistence type="predicted"/>
<dbReference type="InterPro" id="IPR007526">
    <property type="entry name" value="SWIRM"/>
</dbReference>
<dbReference type="Pfam" id="PF04433">
    <property type="entry name" value="SWIRM"/>
    <property type="match status" value="1"/>
</dbReference>
<dbReference type="EMBL" id="JAEUBD010000095">
    <property type="protein sequence ID" value="KAH3677835.1"/>
    <property type="molecule type" value="Genomic_DNA"/>
</dbReference>
<dbReference type="GO" id="GO:0016514">
    <property type="term" value="C:SWI/SNF complex"/>
    <property type="evidence" value="ECO:0007669"/>
    <property type="project" value="TreeGrafter"/>
</dbReference>
<reference evidence="10" key="1">
    <citation type="journal article" date="2021" name="Open Biol.">
        <title>Shared evolutionary footprints suggest mitochondrial oxidative damage underlies multiple complex I losses in fungi.</title>
        <authorList>
            <person name="Schikora-Tamarit M.A."/>
            <person name="Marcet-Houben M."/>
            <person name="Nosek J."/>
            <person name="Gabaldon T."/>
        </authorList>
    </citation>
    <scope>NUCLEOTIDE SEQUENCE</scope>
    <source>
        <strain evidence="10">NCAIM Y.01608</strain>
    </source>
</reference>
<evidence type="ECO:0000256" key="1">
    <source>
        <dbReference type="ARBA" id="ARBA00023015"/>
    </source>
</evidence>
<comment type="caution">
    <text evidence="10">The sequence shown here is derived from an EMBL/GenBank/DDBJ whole genome shotgun (WGS) entry which is preliminary data.</text>
</comment>
<dbReference type="PANTHER" id="PTHR12802">
    <property type="entry name" value="SWI/SNF COMPLEX-RELATED"/>
    <property type="match status" value="1"/>
</dbReference>
<dbReference type="InterPro" id="IPR009057">
    <property type="entry name" value="Homeodomain-like_sf"/>
</dbReference>